<organism evidence="1 2">
    <name type="scientific">Sulfitobacter undariae</name>
    <dbReference type="NCBI Taxonomy" id="1563671"/>
    <lineage>
        <taxon>Bacteria</taxon>
        <taxon>Pseudomonadati</taxon>
        <taxon>Pseudomonadota</taxon>
        <taxon>Alphaproteobacteria</taxon>
        <taxon>Rhodobacterales</taxon>
        <taxon>Roseobacteraceae</taxon>
        <taxon>Sulfitobacter</taxon>
    </lineage>
</organism>
<evidence type="ECO:0000313" key="2">
    <source>
        <dbReference type="Proteomes" id="UP000530268"/>
    </source>
</evidence>
<evidence type="ECO:0000313" key="1">
    <source>
        <dbReference type="EMBL" id="MBB3993127.1"/>
    </source>
</evidence>
<accession>A0A7W6E1Q7</accession>
<dbReference type="Proteomes" id="UP000530268">
    <property type="component" value="Unassembled WGS sequence"/>
</dbReference>
<dbReference type="AlphaFoldDB" id="A0A7W6E1Q7"/>
<gene>
    <name evidence="1" type="ORF">GGR95_000755</name>
</gene>
<dbReference type="Pfam" id="PF11316">
    <property type="entry name" value="Rhamno_transf"/>
    <property type="match status" value="1"/>
</dbReference>
<proteinExistence type="predicted"/>
<comment type="caution">
    <text evidence="1">The sequence shown here is derived from an EMBL/GenBank/DDBJ whole genome shotgun (WGS) entry which is preliminary data.</text>
</comment>
<reference evidence="1 2" key="1">
    <citation type="submission" date="2020-08" db="EMBL/GenBank/DDBJ databases">
        <title>Genomic Encyclopedia of Type Strains, Phase IV (KMG-IV): sequencing the most valuable type-strain genomes for metagenomic binning, comparative biology and taxonomic classification.</title>
        <authorList>
            <person name="Goeker M."/>
        </authorList>
    </citation>
    <scope>NUCLEOTIDE SEQUENCE [LARGE SCALE GENOMIC DNA]</scope>
    <source>
        <strain evidence="1 2">DSM 102234</strain>
    </source>
</reference>
<sequence length="103" mass="11961">MAAYLFDDARIEERFLLFEAITLPSVAAQTDPDFTFLIVTGKWLPPQHLKRLQDLTAHVPQCVIKQFPPRPHRKIMAKAINNWRGPLTHHACNSGWTTMMQWH</sequence>
<keyword evidence="2" id="KW-1185">Reference proteome</keyword>
<name>A0A7W6E1Q7_9RHOB</name>
<protein>
    <submittedName>
        <fullName evidence="1">Uncharacterized protein</fullName>
    </submittedName>
</protein>
<dbReference type="InterPro" id="IPR021466">
    <property type="entry name" value="Put_rhamnosyl_transferase"/>
</dbReference>
<dbReference type="EMBL" id="JACIEI010000002">
    <property type="protein sequence ID" value="MBB3993127.1"/>
    <property type="molecule type" value="Genomic_DNA"/>
</dbReference>